<proteinExistence type="predicted"/>
<dbReference type="Proteomes" id="UP001165524">
    <property type="component" value="Unassembled WGS sequence"/>
</dbReference>
<organism evidence="1 2">
    <name type="scientific">Alcanivorax quisquiliarum</name>
    <dbReference type="NCBI Taxonomy" id="2933565"/>
    <lineage>
        <taxon>Bacteria</taxon>
        <taxon>Pseudomonadati</taxon>
        <taxon>Pseudomonadota</taxon>
        <taxon>Gammaproteobacteria</taxon>
        <taxon>Oceanospirillales</taxon>
        <taxon>Alcanivoracaceae</taxon>
        <taxon>Alcanivorax</taxon>
    </lineage>
</organism>
<evidence type="ECO:0000313" key="1">
    <source>
        <dbReference type="EMBL" id="MCK0538669.1"/>
    </source>
</evidence>
<comment type="caution">
    <text evidence="1">The sequence shown here is derived from an EMBL/GenBank/DDBJ whole genome shotgun (WGS) entry which is preliminary data.</text>
</comment>
<name>A0ABT0EA47_9GAMM</name>
<reference evidence="1" key="1">
    <citation type="submission" date="2022-04" db="EMBL/GenBank/DDBJ databases">
        <title>Alcanivorax sp. CY1518 draft genome sequence.</title>
        <authorList>
            <person name="Zhao G."/>
            <person name="An M."/>
        </authorList>
    </citation>
    <scope>NUCLEOTIDE SEQUENCE</scope>
    <source>
        <strain evidence="1">CY1518</strain>
    </source>
</reference>
<accession>A0ABT0EA47</accession>
<gene>
    <name evidence="1" type="ORF">MU846_13220</name>
</gene>
<evidence type="ECO:0000313" key="2">
    <source>
        <dbReference type="Proteomes" id="UP001165524"/>
    </source>
</evidence>
<dbReference type="RefSeq" id="WP_246953508.1">
    <property type="nucleotide sequence ID" value="NZ_JALKII010000011.1"/>
</dbReference>
<protein>
    <submittedName>
        <fullName evidence="1">Uncharacterized protein</fullName>
    </submittedName>
</protein>
<sequence>MQVPVAYHLPLDTAAGQIRASDTCIWQISSQGEHLPFDKTRLPGGYIDPYQQTLIFTR</sequence>
<dbReference type="EMBL" id="JALKII010000011">
    <property type="protein sequence ID" value="MCK0538669.1"/>
    <property type="molecule type" value="Genomic_DNA"/>
</dbReference>
<keyword evidence="2" id="KW-1185">Reference proteome</keyword>